<dbReference type="Proteomes" id="UP000828390">
    <property type="component" value="Unassembled WGS sequence"/>
</dbReference>
<comment type="caution">
    <text evidence="1">The sequence shown here is derived from an EMBL/GenBank/DDBJ whole genome shotgun (WGS) entry which is preliminary data.</text>
</comment>
<dbReference type="AlphaFoldDB" id="A0A9D4J3C5"/>
<keyword evidence="2" id="KW-1185">Reference proteome</keyword>
<sequence length="82" mass="9514">MKTEMLSGFYGGLMVIISSTLMLQNKGTHFWSYIFTKLCSICIETHSKYFAHLYDEEIATVVDRDFYVDNCLKSVATEENKR</sequence>
<accession>A0A9D4J3C5</accession>
<reference evidence="1" key="1">
    <citation type="journal article" date="2019" name="bioRxiv">
        <title>The Genome of the Zebra Mussel, Dreissena polymorpha: A Resource for Invasive Species Research.</title>
        <authorList>
            <person name="McCartney M.A."/>
            <person name="Auch B."/>
            <person name="Kono T."/>
            <person name="Mallez S."/>
            <person name="Zhang Y."/>
            <person name="Obille A."/>
            <person name="Becker A."/>
            <person name="Abrahante J.E."/>
            <person name="Garbe J."/>
            <person name="Badalamenti J.P."/>
            <person name="Herman A."/>
            <person name="Mangelson H."/>
            <person name="Liachko I."/>
            <person name="Sullivan S."/>
            <person name="Sone E.D."/>
            <person name="Koren S."/>
            <person name="Silverstein K.A.T."/>
            <person name="Beckman K.B."/>
            <person name="Gohl D.M."/>
        </authorList>
    </citation>
    <scope>NUCLEOTIDE SEQUENCE</scope>
    <source>
        <strain evidence="1">Duluth1</strain>
        <tissue evidence="1">Whole animal</tissue>
    </source>
</reference>
<dbReference type="EMBL" id="JAIWYP010000007">
    <property type="protein sequence ID" value="KAH3794298.1"/>
    <property type="molecule type" value="Genomic_DNA"/>
</dbReference>
<evidence type="ECO:0000313" key="2">
    <source>
        <dbReference type="Proteomes" id="UP000828390"/>
    </source>
</evidence>
<reference evidence="1" key="2">
    <citation type="submission" date="2020-11" db="EMBL/GenBank/DDBJ databases">
        <authorList>
            <person name="McCartney M.A."/>
            <person name="Auch B."/>
            <person name="Kono T."/>
            <person name="Mallez S."/>
            <person name="Becker A."/>
            <person name="Gohl D.M."/>
            <person name="Silverstein K.A.T."/>
            <person name="Koren S."/>
            <person name="Bechman K.B."/>
            <person name="Herman A."/>
            <person name="Abrahante J.E."/>
            <person name="Garbe J."/>
        </authorList>
    </citation>
    <scope>NUCLEOTIDE SEQUENCE</scope>
    <source>
        <strain evidence="1">Duluth1</strain>
        <tissue evidence="1">Whole animal</tissue>
    </source>
</reference>
<gene>
    <name evidence="1" type="ORF">DPMN_147829</name>
</gene>
<evidence type="ECO:0000313" key="1">
    <source>
        <dbReference type="EMBL" id="KAH3794298.1"/>
    </source>
</evidence>
<protein>
    <submittedName>
        <fullName evidence="1">Uncharacterized protein</fullName>
    </submittedName>
</protein>
<organism evidence="1 2">
    <name type="scientific">Dreissena polymorpha</name>
    <name type="common">Zebra mussel</name>
    <name type="synonym">Mytilus polymorpha</name>
    <dbReference type="NCBI Taxonomy" id="45954"/>
    <lineage>
        <taxon>Eukaryota</taxon>
        <taxon>Metazoa</taxon>
        <taxon>Spiralia</taxon>
        <taxon>Lophotrochozoa</taxon>
        <taxon>Mollusca</taxon>
        <taxon>Bivalvia</taxon>
        <taxon>Autobranchia</taxon>
        <taxon>Heteroconchia</taxon>
        <taxon>Euheterodonta</taxon>
        <taxon>Imparidentia</taxon>
        <taxon>Neoheterodontei</taxon>
        <taxon>Myida</taxon>
        <taxon>Dreissenoidea</taxon>
        <taxon>Dreissenidae</taxon>
        <taxon>Dreissena</taxon>
    </lineage>
</organism>
<name>A0A9D4J3C5_DREPO</name>
<proteinExistence type="predicted"/>